<dbReference type="InterPro" id="IPR036616">
    <property type="entry name" value="Poly(ADP-ribose)pol_reg_dom_sf"/>
</dbReference>
<keyword evidence="2" id="KW-0597">Phosphoprotein</keyword>
<feature type="domain" description="BRCT" evidence="12">
    <location>
        <begin position="1"/>
        <end position="92"/>
    </location>
</feature>
<dbReference type="InterPro" id="IPR036465">
    <property type="entry name" value="vWFA_dom_sf"/>
</dbReference>
<evidence type="ECO:0000256" key="9">
    <source>
        <dbReference type="ARBA" id="ARBA00024347"/>
    </source>
</evidence>
<gene>
    <name evidence="17" type="primary">parp4</name>
</gene>
<dbReference type="CDD" id="cd01437">
    <property type="entry name" value="parp_like"/>
    <property type="match status" value="1"/>
</dbReference>
<evidence type="ECO:0000256" key="4">
    <source>
        <dbReference type="ARBA" id="ARBA00022737"/>
    </source>
</evidence>
<dbReference type="InterPro" id="IPR001357">
    <property type="entry name" value="BRCT_dom"/>
</dbReference>
<feature type="region of interest" description="Disordered" evidence="11">
    <location>
        <begin position="1281"/>
        <end position="1301"/>
    </location>
</feature>
<dbReference type="InterPro" id="IPR002035">
    <property type="entry name" value="VWF_A"/>
</dbReference>
<dbReference type="InterPro" id="IPR058905">
    <property type="entry name" value="WGR-like_PARP4"/>
</dbReference>
<dbReference type="GO" id="GO:0003950">
    <property type="term" value="F:NAD+ poly-ADP-ribosyltransferase activity"/>
    <property type="evidence" value="ECO:0007669"/>
    <property type="project" value="UniProtKB-UniRule"/>
</dbReference>
<dbReference type="PANTHER" id="PTHR46530">
    <property type="entry name" value="PROTEIN MONO-ADP-RIBOSYLTRANSFERASE PARP4"/>
    <property type="match status" value="1"/>
</dbReference>
<dbReference type="Gene3D" id="3.40.50.10190">
    <property type="entry name" value="BRCT domain"/>
    <property type="match status" value="1"/>
</dbReference>
<protein>
    <recommendedName>
        <fullName evidence="10">Poly [ADP-ribose] polymerase</fullName>
        <shortName evidence="10">PARP</shortName>
        <ecNumber evidence="10">2.4.2.-</ecNumber>
    </recommendedName>
</protein>
<keyword evidence="10" id="KW-0808">Transferase</keyword>
<dbReference type="Pfam" id="PF16589">
    <property type="entry name" value="BRCT_2"/>
    <property type="match status" value="1"/>
</dbReference>
<dbReference type="SUPFAM" id="SSF52113">
    <property type="entry name" value="BRCT domain"/>
    <property type="match status" value="1"/>
</dbReference>
<feature type="compositionally biased region" description="Low complexity" evidence="11">
    <location>
        <begin position="1349"/>
        <end position="1364"/>
    </location>
</feature>
<proteinExistence type="inferred from homology"/>
<evidence type="ECO:0000256" key="11">
    <source>
        <dbReference type="SAM" id="MobiDB-lite"/>
    </source>
</evidence>
<dbReference type="SMART" id="SM00609">
    <property type="entry name" value="VIT"/>
    <property type="match status" value="1"/>
</dbReference>
<dbReference type="Pfam" id="PF00644">
    <property type="entry name" value="PARP"/>
    <property type="match status" value="1"/>
</dbReference>
<keyword evidence="3" id="KW-0479">Metal-binding</keyword>
<keyword evidence="7" id="KW-0804">Transcription</keyword>
<dbReference type="Pfam" id="PF13768">
    <property type="entry name" value="VWA_3"/>
    <property type="match status" value="1"/>
</dbReference>
<evidence type="ECO:0000256" key="5">
    <source>
        <dbReference type="ARBA" id="ARBA00022833"/>
    </source>
</evidence>
<dbReference type="CTD" id="143"/>
<evidence type="ECO:0000256" key="10">
    <source>
        <dbReference type="RuleBase" id="RU362114"/>
    </source>
</evidence>
<dbReference type="PANTHER" id="PTHR46530:SF1">
    <property type="entry name" value="PROTEIN MONO-ADP-RIBOSYLTRANSFERASE PARP4"/>
    <property type="match status" value="1"/>
</dbReference>
<evidence type="ECO:0000313" key="16">
    <source>
        <dbReference type="Proteomes" id="UP000694890"/>
    </source>
</evidence>
<dbReference type="InterPro" id="IPR012317">
    <property type="entry name" value="Poly(ADP-ribose)pol_cat_dom"/>
</dbReference>
<dbReference type="Gene3D" id="3.40.50.410">
    <property type="entry name" value="von Willebrand factor, type A domain"/>
    <property type="match status" value="1"/>
</dbReference>
<comment type="similarity">
    <text evidence="9">Belongs to the ARTD/PARP family.</text>
</comment>
<dbReference type="Proteomes" id="UP000694890">
    <property type="component" value="Linkage group LG1"/>
</dbReference>
<dbReference type="SMART" id="SM00292">
    <property type="entry name" value="BRCT"/>
    <property type="match status" value="1"/>
</dbReference>
<dbReference type="GeneID" id="108872815"/>
<evidence type="ECO:0000256" key="1">
    <source>
        <dbReference type="ARBA" id="ARBA00004123"/>
    </source>
</evidence>
<evidence type="ECO:0000256" key="8">
    <source>
        <dbReference type="ARBA" id="ARBA00023242"/>
    </source>
</evidence>
<feature type="domain" description="VIT" evidence="15">
    <location>
        <begin position="629"/>
        <end position="757"/>
    </location>
</feature>
<dbReference type="PROSITE" id="PS51468">
    <property type="entry name" value="VIT"/>
    <property type="match status" value="1"/>
</dbReference>
<dbReference type="InterPro" id="IPR036420">
    <property type="entry name" value="BRCT_dom_sf"/>
</dbReference>
<dbReference type="CDD" id="cd17726">
    <property type="entry name" value="BRCT_PARP4_like"/>
    <property type="match status" value="1"/>
</dbReference>
<evidence type="ECO:0000313" key="17">
    <source>
        <dbReference type="RefSeq" id="XP_018516211.1"/>
    </source>
</evidence>
<dbReference type="PROSITE" id="PS00115">
    <property type="entry name" value="RNA_POL_II_REPEAT"/>
    <property type="match status" value="1"/>
</dbReference>
<keyword evidence="5" id="KW-0862">Zinc</keyword>
<dbReference type="SMART" id="SM00327">
    <property type="entry name" value="VWA"/>
    <property type="match status" value="1"/>
</dbReference>
<feature type="region of interest" description="Disordered" evidence="11">
    <location>
        <begin position="108"/>
        <end position="149"/>
    </location>
</feature>
<feature type="compositionally biased region" description="Low complexity" evidence="11">
    <location>
        <begin position="1284"/>
        <end position="1301"/>
    </location>
</feature>
<dbReference type="Pfam" id="PF08487">
    <property type="entry name" value="VIT"/>
    <property type="match status" value="1"/>
</dbReference>
<comment type="subcellular location">
    <subcellularLocation>
        <location evidence="1">Nucleus</location>
    </subcellularLocation>
</comment>
<reference evidence="17" key="1">
    <citation type="submission" date="2025-08" db="UniProtKB">
        <authorList>
            <consortium name="RefSeq"/>
        </authorList>
    </citation>
    <scope>IDENTIFICATION</scope>
    <source>
        <tissue evidence="17">Brain</tissue>
    </source>
</reference>
<dbReference type="InterPro" id="IPR013694">
    <property type="entry name" value="VIT"/>
</dbReference>
<name>A0AAJ7PBQ9_LATCA</name>
<evidence type="ECO:0000256" key="7">
    <source>
        <dbReference type="ARBA" id="ARBA00023163"/>
    </source>
</evidence>
<evidence type="ECO:0000259" key="12">
    <source>
        <dbReference type="PROSITE" id="PS50172"/>
    </source>
</evidence>
<keyword evidence="4" id="KW-0677">Repeat</keyword>
<evidence type="ECO:0000259" key="15">
    <source>
        <dbReference type="PROSITE" id="PS51468"/>
    </source>
</evidence>
<dbReference type="EC" id="2.4.2.-" evidence="10"/>
<dbReference type="InterPro" id="IPR000684">
    <property type="entry name" value="RNA_pol_II_repeat_euk"/>
</dbReference>
<feature type="region of interest" description="Disordered" evidence="11">
    <location>
        <begin position="1336"/>
        <end position="1364"/>
    </location>
</feature>
<dbReference type="PROSITE" id="PS51059">
    <property type="entry name" value="PARP_CATALYTIC"/>
    <property type="match status" value="1"/>
</dbReference>
<dbReference type="SUPFAM" id="SSF47587">
    <property type="entry name" value="Domain of poly(ADP-ribose) polymerase"/>
    <property type="match status" value="1"/>
</dbReference>
<dbReference type="GO" id="GO:0003677">
    <property type="term" value="F:DNA binding"/>
    <property type="evidence" value="ECO:0007669"/>
    <property type="project" value="UniProtKB-KW"/>
</dbReference>
<keyword evidence="6" id="KW-0238">DNA-binding</keyword>
<evidence type="ECO:0000256" key="2">
    <source>
        <dbReference type="ARBA" id="ARBA00022553"/>
    </source>
</evidence>
<feature type="domain" description="VWFA" evidence="13">
    <location>
        <begin position="897"/>
        <end position="1065"/>
    </location>
</feature>
<feature type="compositionally biased region" description="Polar residues" evidence="11">
    <location>
        <begin position="136"/>
        <end position="146"/>
    </location>
</feature>
<dbReference type="RefSeq" id="XP_018516211.1">
    <property type="nucleotide sequence ID" value="XM_018660695.2"/>
</dbReference>
<dbReference type="Gene3D" id="3.90.228.10">
    <property type="match status" value="1"/>
</dbReference>
<sequence length="1364" mass="150389">MAVFEDCTVLLELKSLPFKEKKKLKSAITENGGSISFVVNKQCSLIVTSDVSNLSSNRLRSIQKHQTPVVGVEYVYSCVDRGVLLPVDGYKLDTSSVSAFSPLLPLSSPRPDPLSHQVSKVPKSTAAEPPKGQAKPVNSVSLTQRAETPKRSGNVLEKFRIFAETDADLPSYPHNFQVAKYSIFEKINSNTWCVLELQSAKAEKGQQYRVVKYWKNDILAKKDAVKDMLVFLSTSEEALEVYQALRKTLLATGLQLRSSIPPQAPTLGSTPLQQLLLEEKLNTGSLSQEVGVFVELLWTESLGYLGNILKVSIDKLSLNDVSRAEGLLLQAQRKLREAKHAEVASLLEEVYTLLPHCAAPLPPNAKFISQKLDLCQLIRDVLNTSEMTLRSPAPSCLGKYRALRCSIETVPPSCSEFQAVAALVQKSEVQIQQVLRVSRGVELQTFKSELGNVKPLLHSSNPSNFVGILSRGLLLPRVGVEHHGIERTDIGNLGSGIYFSDAVSTSLKYSMPSVTDGSRLLLVCDVALGSCKDIHKKDYTLTEAPEGHHSVHGVRHTPNTHSEFEDDEYVVYSPDQVKLKYIVQFSIKGDQLKEFSPEINISAKPCLPPPDQELSLEDDGVESIKNPLEDVTAGLLDSSGQQLPLQAVHVKCKLMDLLSQVIIFQKYTNMSSVPIEAKYVFPLDDTAAVCGFEAFINGKHVVGKVKEKEKARKEYKQAIEKGHGAYLMDQDAPDVFTISVGNLPPGATVLIKVTFVSELIVRDGSILFSLPGSVAPWQESAALNQTTQVTLTKVCVTDKAASTREFTLDMSIEMPYEITSLQCITHKVKIKRTDCKAVVSVLPGEVMGAEGFQLSVTLSEVHLPRMWVEKHPDKDSQACMLVFYPDFDTNSSSASDEVVLLLDTSESMKGESLCMAQKIALQVLKTLGHNLRINVILFGTDHTDAFLTAQPLAEARHAAENLIRRLPPVGGSTELWRPLRALNLLPPSHGTRNLLLLSDGHIQNAELTLQLLRENAQHSRLFTCGLSPTANRHMLRALAQAGGGAYEFFDTKTKHNWTEKVACQVKRIASPGCSSVSVKWQQFNPTAPTPVQAPRQLHALFNDCHTLVYGFVPHCTQATLLGNLSGQELKTMVSTSELQKTRGTFLHKLTARALIRDYEDGSLDANEAEHEGKKAELKSFIIELSKEFSILSQFTSFVAIEERDSEQPDEGFTDIPKLIAEEDVDFLPYISWNLPQDSEEEEEDMDMGFYLADIETNAMQDYTFCVGSSLDMAMDLSVNSASMDPDSPQYSPTSPSYSSDASPVPYAAAALPDFGHSHAELKAFSRMSRVKRNEFEREAEYPDANRGYSQTPPSSPCSLSSSYS</sequence>
<keyword evidence="10" id="KW-0520">NAD</keyword>
<evidence type="ECO:0000256" key="6">
    <source>
        <dbReference type="ARBA" id="ARBA00023125"/>
    </source>
</evidence>
<accession>A0AAJ7PBQ9</accession>
<keyword evidence="8" id="KW-0539">Nucleus</keyword>
<organism evidence="16 17">
    <name type="scientific">Lates calcarifer</name>
    <name type="common">Barramundi</name>
    <name type="synonym">Holocentrus calcarifer</name>
    <dbReference type="NCBI Taxonomy" id="8187"/>
    <lineage>
        <taxon>Eukaryota</taxon>
        <taxon>Metazoa</taxon>
        <taxon>Chordata</taxon>
        <taxon>Craniata</taxon>
        <taxon>Vertebrata</taxon>
        <taxon>Euteleostomi</taxon>
        <taxon>Actinopterygii</taxon>
        <taxon>Neopterygii</taxon>
        <taxon>Teleostei</taxon>
        <taxon>Neoteleostei</taxon>
        <taxon>Acanthomorphata</taxon>
        <taxon>Carangaria</taxon>
        <taxon>Carangaria incertae sedis</taxon>
        <taxon>Centropomidae</taxon>
        <taxon>Lates</taxon>
    </lineage>
</organism>
<evidence type="ECO:0000259" key="13">
    <source>
        <dbReference type="PROSITE" id="PS50234"/>
    </source>
</evidence>
<dbReference type="Pfam" id="PF26166">
    <property type="entry name" value="WGR-like_PARP4"/>
    <property type="match status" value="1"/>
</dbReference>
<dbReference type="SUPFAM" id="SSF56399">
    <property type="entry name" value="ADP-ribosylation"/>
    <property type="match status" value="1"/>
</dbReference>
<keyword evidence="10" id="KW-0328">Glycosyltransferase</keyword>
<feature type="domain" description="PARP catalytic" evidence="14">
    <location>
        <begin position="394"/>
        <end position="594"/>
    </location>
</feature>
<dbReference type="PROSITE" id="PS50172">
    <property type="entry name" value="BRCT"/>
    <property type="match status" value="1"/>
</dbReference>
<dbReference type="GO" id="GO:0046872">
    <property type="term" value="F:metal ion binding"/>
    <property type="evidence" value="ECO:0007669"/>
    <property type="project" value="UniProtKB-KW"/>
</dbReference>
<dbReference type="GO" id="GO:0005634">
    <property type="term" value="C:nucleus"/>
    <property type="evidence" value="ECO:0007669"/>
    <property type="project" value="UniProtKB-SubCell"/>
</dbReference>
<dbReference type="SUPFAM" id="SSF53300">
    <property type="entry name" value="vWA-like"/>
    <property type="match status" value="1"/>
</dbReference>
<dbReference type="PROSITE" id="PS50234">
    <property type="entry name" value="VWFA"/>
    <property type="match status" value="1"/>
</dbReference>
<dbReference type="KEGG" id="lcf:108872815"/>
<evidence type="ECO:0000259" key="14">
    <source>
        <dbReference type="PROSITE" id="PS51059"/>
    </source>
</evidence>
<dbReference type="GO" id="GO:0005737">
    <property type="term" value="C:cytoplasm"/>
    <property type="evidence" value="ECO:0007669"/>
    <property type="project" value="TreeGrafter"/>
</dbReference>
<dbReference type="GO" id="GO:0006366">
    <property type="term" value="P:transcription by RNA polymerase II"/>
    <property type="evidence" value="ECO:0007669"/>
    <property type="project" value="InterPro"/>
</dbReference>
<evidence type="ECO:0000256" key="3">
    <source>
        <dbReference type="ARBA" id="ARBA00022723"/>
    </source>
</evidence>
<dbReference type="InterPro" id="IPR031273">
    <property type="entry name" value="PARP4"/>
</dbReference>